<sequence length="153" mass="16578">MTTASPAAMSAADDAYAVLGVAPSASDAEIRTAYLRLARMHHPDKAGAGDDSAAHIQRIVRAYEVLRDADARAAYDGQRMKAQQAHALRMRPPRIADTLDLDAFDAEGAPPTHFSYPCRCGQSYILPLEQVAQGQHDVTCTGCSERVHVVWDD</sequence>
<dbReference type="UniPathway" id="UPA00559"/>
<dbReference type="Pfam" id="PF00226">
    <property type="entry name" value="DnaJ"/>
    <property type="match status" value="1"/>
</dbReference>
<dbReference type="GO" id="GO:0046872">
    <property type="term" value="F:metal ion binding"/>
    <property type="evidence" value="ECO:0007669"/>
    <property type="project" value="UniProtKB-KW"/>
</dbReference>
<accession>A0A1M8AC86</accession>
<evidence type="ECO:0000256" key="3">
    <source>
        <dbReference type="ARBA" id="ARBA00021797"/>
    </source>
</evidence>
<feature type="domain" description="DPH-type MB" evidence="7">
    <location>
        <begin position="95"/>
        <end position="152"/>
    </location>
</feature>
<dbReference type="OMA" id="LEDMTWE"/>
<dbReference type="OrthoDB" id="445556at2759"/>
<dbReference type="InterPro" id="IPR050817">
    <property type="entry name" value="DjlA_DnaK_co-chaperone"/>
</dbReference>
<dbReference type="PROSITE" id="PS51074">
    <property type="entry name" value="DPH_MB"/>
    <property type="match status" value="1"/>
</dbReference>
<keyword evidence="5" id="KW-0408">Iron</keyword>
<dbReference type="Gene3D" id="1.10.287.110">
    <property type="entry name" value="DnaJ domain"/>
    <property type="match status" value="1"/>
</dbReference>
<name>A0A1M8AC86_MALS4</name>
<evidence type="ECO:0000256" key="4">
    <source>
        <dbReference type="ARBA" id="ARBA00022723"/>
    </source>
</evidence>
<evidence type="ECO:0000313" key="8">
    <source>
        <dbReference type="EMBL" id="SHO80058.1"/>
    </source>
</evidence>
<protein>
    <recommendedName>
        <fullName evidence="3">Diphthamide biosynthesis protein 4</fullName>
    </recommendedName>
</protein>
<evidence type="ECO:0000259" key="7">
    <source>
        <dbReference type="PROSITE" id="PS51074"/>
    </source>
</evidence>
<evidence type="ECO:0000259" key="6">
    <source>
        <dbReference type="PROSITE" id="PS50076"/>
    </source>
</evidence>
<dbReference type="CDD" id="cd06257">
    <property type="entry name" value="DnaJ"/>
    <property type="match status" value="1"/>
</dbReference>
<feature type="domain" description="J" evidence="6">
    <location>
        <begin position="14"/>
        <end position="79"/>
    </location>
</feature>
<dbReference type="InterPro" id="IPR036869">
    <property type="entry name" value="J_dom_sf"/>
</dbReference>
<dbReference type="InterPro" id="IPR001623">
    <property type="entry name" value="DnaJ_domain"/>
</dbReference>
<dbReference type="EMBL" id="LT671828">
    <property type="protein sequence ID" value="SHO80058.1"/>
    <property type="molecule type" value="Genomic_DNA"/>
</dbReference>
<organism evidence="8 9">
    <name type="scientific">Malassezia sympodialis (strain ATCC 42132)</name>
    <name type="common">Atopic eczema-associated yeast</name>
    <dbReference type="NCBI Taxonomy" id="1230383"/>
    <lineage>
        <taxon>Eukaryota</taxon>
        <taxon>Fungi</taxon>
        <taxon>Dikarya</taxon>
        <taxon>Basidiomycota</taxon>
        <taxon>Ustilaginomycotina</taxon>
        <taxon>Malasseziomycetes</taxon>
        <taxon>Malasseziales</taxon>
        <taxon>Malasseziaceae</taxon>
        <taxon>Malassezia</taxon>
    </lineage>
</organism>
<dbReference type="PROSITE" id="PS50076">
    <property type="entry name" value="DNAJ_2"/>
    <property type="match status" value="1"/>
</dbReference>
<comment type="similarity">
    <text evidence="2">Belongs to the DPH4 family.</text>
</comment>
<comment type="function">
    <text evidence="1">Required for the first step of diphthamide biosynthesis, the transfer of 3-amino-3-carboxypropyl from S-adenosyl-L-methionine to a histidine residue. Diphthamide is a post-translational modification of histidine which occurs in elongation factor 2.</text>
</comment>
<dbReference type="PRINTS" id="PR00625">
    <property type="entry name" value="JDOMAIN"/>
</dbReference>
<dbReference type="PANTHER" id="PTHR24074">
    <property type="entry name" value="CO-CHAPERONE PROTEIN DJLA"/>
    <property type="match status" value="1"/>
</dbReference>
<dbReference type="Pfam" id="PF05207">
    <property type="entry name" value="Zn_ribbon_CSL"/>
    <property type="match status" value="1"/>
</dbReference>
<dbReference type="STRING" id="1230383.A0A1M8AC86"/>
<gene>
    <name evidence="8" type="ORF">MSYG_4413</name>
</gene>
<dbReference type="AlphaFoldDB" id="A0A1M8AC86"/>
<evidence type="ECO:0000256" key="5">
    <source>
        <dbReference type="ARBA" id="ARBA00023004"/>
    </source>
</evidence>
<dbReference type="SMART" id="SM00271">
    <property type="entry name" value="DnaJ"/>
    <property type="match status" value="1"/>
</dbReference>
<evidence type="ECO:0000313" key="9">
    <source>
        <dbReference type="Proteomes" id="UP000186303"/>
    </source>
</evidence>
<dbReference type="SUPFAM" id="SSF46565">
    <property type="entry name" value="Chaperone J-domain"/>
    <property type="match status" value="1"/>
</dbReference>
<dbReference type="GO" id="GO:0017183">
    <property type="term" value="P:protein histidyl modification to diphthamide"/>
    <property type="evidence" value="ECO:0007669"/>
    <property type="project" value="UniProtKB-UniPathway"/>
</dbReference>
<keyword evidence="4" id="KW-0479">Metal-binding</keyword>
<dbReference type="InterPro" id="IPR007872">
    <property type="entry name" value="DPH_MB_dom"/>
</dbReference>
<keyword evidence="9" id="KW-1185">Reference proteome</keyword>
<dbReference type="InterPro" id="IPR036671">
    <property type="entry name" value="DPH_MB_sf"/>
</dbReference>
<dbReference type="VEuPathDB" id="FungiDB:MSYG_4413"/>
<dbReference type="Proteomes" id="UP000186303">
    <property type="component" value="Chromosome 8"/>
</dbReference>
<dbReference type="SUPFAM" id="SSF144217">
    <property type="entry name" value="CSL zinc finger"/>
    <property type="match status" value="1"/>
</dbReference>
<reference evidence="9" key="1">
    <citation type="journal article" date="2017" name="Nucleic Acids Res.">
        <title>Proteogenomics produces comprehensive and highly accurate protein-coding gene annotation in a complete genome assembly of Malassezia sympodialis.</title>
        <authorList>
            <person name="Zhu Y."/>
            <person name="Engstroem P.G."/>
            <person name="Tellgren-Roth C."/>
            <person name="Baudo C.D."/>
            <person name="Kennell J.C."/>
            <person name="Sun S."/>
            <person name="Billmyre R.B."/>
            <person name="Schroeder M.S."/>
            <person name="Andersson A."/>
            <person name="Holm T."/>
            <person name="Sigurgeirsson B."/>
            <person name="Wu G."/>
            <person name="Sankaranarayanan S.R."/>
            <person name="Siddharthan R."/>
            <person name="Sanyal K."/>
            <person name="Lundeberg J."/>
            <person name="Nystedt B."/>
            <person name="Boekhout T."/>
            <person name="Dawson T.L. Jr."/>
            <person name="Heitman J."/>
            <person name="Scheynius A."/>
            <person name="Lehtioe J."/>
        </authorList>
    </citation>
    <scope>NUCLEOTIDE SEQUENCE [LARGE SCALE GENOMIC DNA]</scope>
    <source>
        <strain evidence="9">ATCC 42132</strain>
    </source>
</reference>
<dbReference type="Gene3D" id="3.10.660.10">
    <property type="entry name" value="DPH Zinc finger"/>
    <property type="match status" value="1"/>
</dbReference>
<proteinExistence type="inferred from homology"/>
<evidence type="ECO:0000256" key="1">
    <source>
        <dbReference type="ARBA" id="ARBA00003474"/>
    </source>
</evidence>
<evidence type="ECO:0000256" key="2">
    <source>
        <dbReference type="ARBA" id="ARBA00006169"/>
    </source>
</evidence>